<name>A0A8W8MRX1_MAGGI</name>
<keyword evidence="2" id="KW-1185">Reference proteome</keyword>
<accession>A0A8W8MRX1</accession>
<dbReference type="EnsemblMetazoa" id="G3683.1">
    <property type="protein sequence ID" value="G3683.1:cds"/>
    <property type="gene ID" value="G3683"/>
</dbReference>
<reference evidence="1" key="1">
    <citation type="submission" date="2022-08" db="UniProtKB">
        <authorList>
            <consortium name="EnsemblMetazoa"/>
        </authorList>
    </citation>
    <scope>IDENTIFICATION</scope>
    <source>
        <strain evidence="1">05x7-T-G4-1.051#20</strain>
    </source>
</reference>
<organism evidence="1 2">
    <name type="scientific">Magallana gigas</name>
    <name type="common">Pacific oyster</name>
    <name type="synonym">Crassostrea gigas</name>
    <dbReference type="NCBI Taxonomy" id="29159"/>
    <lineage>
        <taxon>Eukaryota</taxon>
        <taxon>Metazoa</taxon>
        <taxon>Spiralia</taxon>
        <taxon>Lophotrochozoa</taxon>
        <taxon>Mollusca</taxon>
        <taxon>Bivalvia</taxon>
        <taxon>Autobranchia</taxon>
        <taxon>Pteriomorphia</taxon>
        <taxon>Ostreida</taxon>
        <taxon>Ostreoidea</taxon>
        <taxon>Ostreidae</taxon>
        <taxon>Magallana</taxon>
    </lineage>
</organism>
<dbReference type="SUPFAM" id="SSF50978">
    <property type="entry name" value="WD40 repeat-like"/>
    <property type="match status" value="1"/>
</dbReference>
<dbReference type="InterPro" id="IPR036322">
    <property type="entry name" value="WD40_repeat_dom_sf"/>
</dbReference>
<sequence length="88" mass="9583">MHHQMLTTSSSDGCVQVHQLTSGEPIPVSSLKVHNNDAWITVLITGTPMLSAQVDGKIDVVQHYDRDVSLGHSADWCHSNVYNSLVAT</sequence>
<protein>
    <submittedName>
        <fullName evidence="1">Uncharacterized protein</fullName>
    </submittedName>
</protein>
<dbReference type="Proteomes" id="UP000005408">
    <property type="component" value="Unassembled WGS sequence"/>
</dbReference>
<proteinExistence type="predicted"/>
<evidence type="ECO:0000313" key="2">
    <source>
        <dbReference type="Proteomes" id="UP000005408"/>
    </source>
</evidence>
<dbReference type="AlphaFoldDB" id="A0A8W8MRX1"/>
<evidence type="ECO:0000313" key="1">
    <source>
        <dbReference type="EnsemblMetazoa" id="G3683.1:cds"/>
    </source>
</evidence>